<name>A0A502EHG1_9MYCO</name>
<feature type="compositionally biased region" description="Basic and acidic residues" evidence="1">
    <location>
        <begin position="31"/>
        <end position="44"/>
    </location>
</feature>
<dbReference type="Proteomes" id="UP000320095">
    <property type="component" value="Unassembled WGS sequence"/>
</dbReference>
<keyword evidence="3" id="KW-1185">Reference proteome</keyword>
<evidence type="ECO:0000313" key="2">
    <source>
        <dbReference type="EMBL" id="TPG35930.1"/>
    </source>
</evidence>
<sequence length="75" mass="8076">MATEETPDTLTIEIEQTDRGWMVVHVVDGDRKSIEPPHPDRESAEAAAAVHTAASDRWTGAAEVKPPEDRPAGTA</sequence>
<feature type="region of interest" description="Disordered" evidence="1">
    <location>
        <begin position="31"/>
        <end position="75"/>
    </location>
</feature>
<proteinExistence type="predicted"/>
<comment type="caution">
    <text evidence="2">The sequence shown here is derived from an EMBL/GenBank/DDBJ whole genome shotgun (WGS) entry which is preliminary data.</text>
</comment>
<dbReference type="RefSeq" id="WP_140689352.1">
    <property type="nucleotide sequence ID" value="NZ_RCZG01000002.1"/>
</dbReference>
<dbReference type="AlphaFoldDB" id="A0A502EHG1"/>
<dbReference type="OrthoDB" id="4632939at2"/>
<feature type="compositionally biased region" description="Basic and acidic residues" evidence="1">
    <location>
        <begin position="65"/>
        <end position="75"/>
    </location>
</feature>
<evidence type="ECO:0000313" key="3">
    <source>
        <dbReference type="Proteomes" id="UP000320095"/>
    </source>
</evidence>
<gene>
    <name evidence="2" type="ORF">EAH80_07870</name>
</gene>
<accession>A0A502EHG1</accession>
<organism evidence="2 3">
    <name type="scientific">Mycolicibacterium hodleri</name>
    <dbReference type="NCBI Taxonomy" id="49897"/>
    <lineage>
        <taxon>Bacteria</taxon>
        <taxon>Bacillati</taxon>
        <taxon>Actinomycetota</taxon>
        <taxon>Actinomycetes</taxon>
        <taxon>Mycobacteriales</taxon>
        <taxon>Mycobacteriaceae</taxon>
        <taxon>Mycolicibacterium</taxon>
    </lineage>
</organism>
<reference evidence="2 3" key="1">
    <citation type="journal article" date="2019" name="Environ. Microbiol.">
        <title>Species interactions and distinct microbial communities in high Arctic permafrost affected cryosols are associated with the CH4 and CO2 gas fluxes.</title>
        <authorList>
            <person name="Altshuler I."/>
            <person name="Hamel J."/>
            <person name="Turney S."/>
            <person name="Magnuson E."/>
            <person name="Levesque R."/>
            <person name="Greer C."/>
            <person name="Whyte L.G."/>
        </authorList>
    </citation>
    <scope>NUCLEOTIDE SEQUENCE [LARGE SCALE GENOMIC DNA]</scope>
    <source>
        <strain evidence="2 3">S5.20</strain>
    </source>
</reference>
<dbReference type="EMBL" id="RCZG01000002">
    <property type="protein sequence ID" value="TPG35930.1"/>
    <property type="molecule type" value="Genomic_DNA"/>
</dbReference>
<protein>
    <submittedName>
        <fullName evidence="2">Uncharacterized protein</fullName>
    </submittedName>
</protein>
<evidence type="ECO:0000256" key="1">
    <source>
        <dbReference type="SAM" id="MobiDB-lite"/>
    </source>
</evidence>